<proteinExistence type="predicted"/>
<name>A0ACB8SH75_9AGAM</name>
<protein>
    <submittedName>
        <fullName evidence="1">Uncharacterized protein</fullName>
    </submittedName>
</protein>
<keyword evidence="2" id="KW-1185">Reference proteome</keyword>
<evidence type="ECO:0000313" key="2">
    <source>
        <dbReference type="Proteomes" id="UP000814140"/>
    </source>
</evidence>
<gene>
    <name evidence="1" type="ORF">BV25DRAFT_1842784</name>
</gene>
<dbReference type="EMBL" id="MU277281">
    <property type="protein sequence ID" value="KAI0055739.1"/>
    <property type="molecule type" value="Genomic_DNA"/>
</dbReference>
<organism evidence="1 2">
    <name type="scientific">Artomyces pyxidatus</name>
    <dbReference type="NCBI Taxonomy" id="48021"/>
    <lineage>
        <taxon>Eukaryota</taxon>
        <taxon>Fungi</taxon>
        <taxon>Dikarya</taxon>
        <taxon>Basidiomycota</taxon>
        <taxon>Agaricomycotina</taxon>
        <taxon>Agaricomycetes</taxon>
        <taxon>Russulales</taxon>
        <taxon>Auriscalpiaceae</taxon>
        <taxon>Artomyces</taxon>
    </lineage>
</organism>
<accession>A0ACB8SH75</accession>
<reference evidence="1" key="2">
    <citation type="journal article" date="2022" name="New Phytol.">
        <title>Evolutionary transition to the ectomycorrhizal habit in the genomes of a hyperdiverse lineage of mushroom-forming fungi.</title>
        <authorList>
            <person name="Looney B."/>
            <person name="Miyauchi S."/>
            <person name="Morin E."/>
            <person name="Drula E."/>
            <person name="Courty P.E."/>
            <person name="Kohler A."/>
            <person name="Kuo A."/>
            <person name="LaButti K."/>
            <person name="Pangilinan J."/>
            <person name="Lipzen A."/>
            <person name="Riley R."/>
            <person name="Andreopoulos W."/>
            <person name="He G."/>
            <person name="Johnson J."/>
            <person name="Nolan M."/>
            <person name="Tritt A."/>
            <person name="Barry K.W."/>
            <person name="Grigoriev I.V."/>
            <person name="Nagy L.G."/>
            <person name="Hibbett D."/>
            <person name="Henrissat B."/>
            <person name="Matheny P.B."/>
            <person name="Labbe J."/>
            <person name="Martin F.M."/>
        </authorList>
    </citation>
    <scope>NUCLEOTIDE SEQUENCE</scope>
    <source>
        <strain evidence="1">HHB10654</strain>
    </source>
</reference>
<dbReference type="Proteomes" id="UP000814140">
    <property type="component" value="Unassembled WGS sequence"/>
</dbReference>
<evidence type="ECO:0000313" key="1">
    <source>
        <dbReference type="EMBL" id="KAI0055739.1"/>
    </source>
</evidence>
<reference evidence="1" key="1">
    <citation type="submission" date="2021-03" db="EMBL/GenBank/DDBJ databases">
        <authorList>
            <consortium name="DOE Joint Genome Institute"/>
            <person name="Ahrendt S."/>
            <person name="Looney B.P."/>
            <person name="Miyauchi S."/>
            <person name="Morin E."/>
            <person name="Drula E."/>
            <person name="Courty P.E."/>
            <person name="Chicoki N."/>
            <person name="Fauchery L."/>
            <person name="Kohler A."/>
            <person name="Kuo A."/>
            <person name="Labutti K."/>
            <person name="Pangilinan J."/>
            <person name="Lipzen A."/>
            <person name="Riley R."/>
            <person name="Andreopoulos W."/>
            <person name="He G."/>
            <person name="Johnson J."/>
            <person name="Barry K.W."/>
            <person name="Grigoriev I.V."/>
            <person name="Nagy L."/>
            <person name="Hibbett D."/>
            <person name="Henrissat B."/>
            <person name="Matheny P.B."/>
            <person name="Labbe J."/>
            <person name="Martin F."/>
        </authorList>
    </citation>
    <scope>NUCLEOTIDE SEQUENCE</scope>
    <source>
        <strain evidence="1">HHB10654</strain>
    </source>
</reference>
<sequence>MSFSDASVGTNVPIHTSANPESLASLCGSAVVAPTSEISASVARGDANLDLLTSVKLEENALVSEVEFTHLLVYRLLAQLQPFGQARLIEETAKGLTSGGFIGMKKDFEETRMAVVGSLFMAFAFIFVTGMVTGIFVIAALIFTQSFAIRFLGTHWIGGARTTNGSFIRISMIGAHVSDGERRSETVTMRTSIAPPPMSLEMTGDDREEQARGDITQHTGTEATSVIDGMSTTTVRWKKQRAKEKTMTNLPT</sequence>
<comment type="caution">
    <text evidence="1">The sequence shown here is derived from an EMBL/GenBank/DDBJ whole genome shotgun (WGS) entry which is preliminary data.</text>
</comment>